<dbReference type="PROSITE" id="PS50850">
    <property type="entry name" value="MFS"/>
    <property type="match status" value="1"/>
</dbReference>
<feature type="transmembrane region" description="Helical" evidence="6">
    <location>
        <begin position="288"/>
        <end position="307"/>
    </location>
</feature>
<name>A0ABP7J991_9PSEU</name>
<evidence type="ECO:0000256" key="2">
    <source>
        <dbReference type="ARBA" id="ARBA00022448"/>
    </source>
</evidence>
<feature type="transmembrane region" description="Helical" evidence="6">
    <location>
        <begin position="319"/>
        <end position="338"/>
    </location>
</feature>
<evidence type="ECO:0000313" key="9">
    <source>
        <dbReference type="Proteomes" id="UP001501624"/>
    </source>
</evidence>
<evidence type="ECO:0000259" key="7">
    <source>
        <dbReference type="PROSITE" id="PS50850"/>
    </source>
</evidence>
<feature type="transmembrane region" description="Helical" evidence="6">
    <location>
        <begin position="413"/>
        <end position="432"/>
    </location>
</feature>
<dbReference type="Pfam" id="PF07690">
    <property type="entry name" value="MFS_1"/>
    <property type="match status" value="1"/>
</dbReference>
<feature type="transmembrane region" description="Helical" evidence="6">
    <location>
        <begin position="377"/>
        <end position="401"/>
    </location>
</feature>
<dbReference type="Proteomes" id="UP001501624">
    <property type="component" value="Unassembled WGS sequence"/>
</dbReference>
<keyword evidence="9" id="KW-1185">Reference proteome</keyword>
<feature type="transmembrane region" description="Helical" evidence="6">
    <location>
        <begin position="184"/>
        <end position="204"/>
    </location>
</feature>
<evidence type="ECO:0000313" key="8">
    <source>
        <dbReference type="EMBL" id="GAA3837286.1"/>
    </source>
</evidence>
<feature type="domain" description="Major facilitator superfamily (MFS) profile" evidence="7">
    <location>
        <begin position="25"/>
        <end position="436"/>
    </location>
</feature>
<dbReference type="InterPro" id="IPR036259">
    <property type="entry name" value="MFS_trans_sf"/>
</dbReference>
<dbReference type="SUPFAM" id="SSF103473">
    <property type="entry name" value="MFS general substrate transporter"/>
    <property type="match status" value="1"/>
</dbReference>
<evidence type="ECO:0000256" key="4">
    <source>
        <dbReference type="ARBA" id="ARBA00022989"/>
    </source>
</evidence>
<organism evidence="8 9">
    <name type="scientific">Amycolatopsis tucumanensis</name>
    <dbReference type="NCBI Taxonomy" id="401106"/>
    <lineage>
        <taxon>Bacteria</taxon>
        <taxon>Bacillati</taxon>
        <taxon>Actinomycetota</taxon>
        <taxon>Actinomycetes</taxon>
        <taxon>Pseudonocardiales</taxon>
        <taxon>Pseudonocardiaceae</taxon>
        <taxon>Amycolatopsis</taxon>
    </lineage>
</organism>
<dbReference type="RefSeq" id="WP_237335517.1">
    <property type="nucleotide sequence ID" value="NZ_BAABCM010000011.1"/>
</dbReference>
<protein>
    <submittedName>
        <fullName evidence="8">MFS transporter</fullName>
    </submittedName>
</protein>
<evidence type="ECO:0000256" key="1">
    <source>
        <dbReference type="ARBA" id="ARBA00004651"/>
    </source>
</evidence>
<comment type="caution">
    <text evidence="8">The sequence shown here is derived from an EMBL/GenBank/DDBJ whole genome shotgun (WGS) entry which is preliminary data.</text>
</comment>
<evidence type="ECO:0000256" key="6">
    <source>
        <dbReference type="SAM" id="Phobius"/>
    </source>
</evidence>
<dbReference type="Gene3D" id="1.20.1250.20">
    <property type="entry name" value="MFS general substrate transporter like domains"/>
    <property type="match status" value="2"/>
</dbReference>
<keyword evidence="4 6" id="KW-1133">Transmembrane helix</keyword>
<feature type="transmembrane region" description="Helical" evidence="6">
    <location>
        <begin position="87"/>
        <end position="109"/>
    </location>
</feature>
<dbReference type="CDD" id="cd17319">
    <property type="entry name" value="MFS_ExuT_GudP_like"/>
    <property type="match status" value="1"/>
</dbReference>
<keyword evidence="5 6" id="KW-0472">Membrane</keyword>
<dbReference type="InterPro" id="IPR020846">
    <property type="entry name" value="MFS_dom"/>
</dbReference>
<evidence type="ECO:0000256" key="5">
    <source>
        <dbReference type="ARBA" id="ARBA00023136"/>
    </source>
</evidence>
<feature type="transmembrane region" description="Helical" evidence="6">
    <location>
        <begin position="54"/>
        <end position="75"/>
    </location>
</feature>
<dbReference type="PANTHER" id="PTHR43791">
    <property type="entry name" value="PERMEASE-RELATED"/>
    <property type="match status" value="1"/>
</dbReference>
<feature type="transmembrane region" description="Helical" evidence="6">
    <location>
        <begin position="115"/>
        <end position="137"/>
    </location>
</feature>
<keyword evidence="2" id="KW-0813">Transport</keyword>
<gene>
    <name evidence="8" type="ORF">GCM10022380_64320</name>
</gene>
<reference evidence="9" key="1">
    <citation type="journal article" date="2019" name="Int. J. Syst. Evol. Microbiol.">
        <title>The Global Catalogue of Microorganisms (GCM) 10K type strain sequencing project: providing services to taxonomists for standard genome sequencing and annotation.</title>
        <authorList>
            <consortium name="The Broad Institute Genomics Platform"/>
            <consortium name="The Broad Institute Genome Sequencing Center for Infectious Disease"/>
            <person name="Wu L."/>
            <person name="Ma J."/>
        </authorList>
    </citation>
    <scope>NUCLEOTIDE SEQUENCE [LARGE SCALE GENOMIC DNA]</scope>
    <source>
        <strain evidence="9">JCM 17017</strain>
    </source>
</reference>
<feature type="transmembrane region" description="Helical" evidence="6">
    <location>
        <begin position="344"/>
        <end position="365"/>
    </location>
</feature>
<feature type="transmembrane region" description="Helical" evidence="6">
    <location>
        <begin position="21"/>
        <end position="38"/>
    </location>
</feature>
<keyword evidence="3 6" id="KW-0812">Transmembrane</keyword>
<sequence length="455" mass="49041">MSGNTGVADHDELARTTLRKVTWRLGVLLFFVYVLNYLDRTNISIAKLKMQPDIALSETAFGLGAGLFFVGYVLFEVPSNMILYRVGARYWIARIMFTWGLVSMAMFLVRDEWSFYALRFLLGVAEAGLVPGVILYLSQWVPAVRRARLISVFYIAVPVSTVIGAPLSTWLMGFTPWGLTGWQFMFLAEGFPCLVMAFVVVRYLTDKPAQATWLSVRQRAWLVAELEREDKANSAGGHRAGSLRAAVRDRGVLGMSFAFFAMIIPLYAMAFFLPTIVRQMGSFSTGQIGWLTAIPYVFAALAMWLLARNSDRTGERTRHYVVPALAGVAGLVLGALSLTGSPLLALTGFTLAAIGCISTLPVFWAHAPYLLSGPATATGIAFITAVGNLAGFVSPYMVALIKGDGPGQGHSSAAVLVTAVFLTGAAVAMAGVGRRIRRRSGVAAGAPATQPSANT</sequence>
<evidence type="ECO:0000256" key="3">
    <source>
        <dbReference type="ARBA" id="ARBA00022692"/>
    </source>
</evidence>
<dbReference type="PANTHER" id="PTHR43791:SF36">
    <property type="entry name" value="TRANSPORTER, PUTATIVE (AFU_ORTHOLOGUE AFUA_6G08340)-RELATED"/>
    <property type="match status" value="1"/>
</dbReference>
<proteinExistence type="predicted"/>
<dbReference type="InterPro" id="IPR011701">
    <property type="entry name" value="MFS"/>
</dbReference>
<feature type="transmembrane region" description="Helical" evidence="6">
    <location>
        <begin position="149"/>
        <end position="172"/>
    </location>
</feature>
<comment type="subcellular location">
    <subcellularLocation>
        <location evidence="1">Cell membrane</location>
        <topology evidence="1">Multi-pass membrane protein</topology>
    </subcellularLocation>
</comment>
<feature type="transmembrane region" description="Helical" evidence="6">
    <location>
        <begin position="252"/>
        <end position="276"/>
    </location>
</feature>
<dbReference type="EMBL" id="BAABCM010000011">
    <property type="protein sequence ID" value="GAA3837286.1"/>
    <property type="molecule type" value="Genomic_DNA"/>
</dbReference>
<accession>A0ABP7J991</accession>